<evidence type="ECO:0000313" key="2">
    <source>
        <dbReference type="Proteomes" id="UP000195442"/>
    </source>
</evidence>
<keyword evidence="2" id="KW-1185">Reference proteome</keyword>
<sequence>MRLHTDNGLLSPGFFLPAAQRYQMLPQIDRWCSTEPVSGWQKVITWYTQAW</sequence>
<dbReference type="InterPro" id="IPR035919">
    <property type="entry name" value="EAL_sf"/>
</dbReference>
<dbReference type="Proteomes" id="UP000195442">
    <property type="component" value="Unassembled WGS sequence"/>
</dbReference>
<dbReference type="SUPFAM" id="SSF141868">
    <property type="entry name" value="EAL domain-like"/>
    <property type="match status" value="1"/>
</dbReference>
<accession>A0A1R4HB71</accession>
<reference evidence="2" key="1">
    <citation type="submission" date="2017-02" db="EMBL/GenBank/DDBJ databases">
        <authorList>
            <person name="Daims H."/>
        </authorList>
    </citation>
    <scope>NUCLEOTIDE SEQUENCE [LARGE SCALE GENOMIC DNA]</scope>
</reference>
<gene>
    <name evidence="1" type="ORF">CRENPOLYSF2_3210001</name>
</gene>
<evidence type="ECO:0000313" key="1">
    <source>
        <dbReference type="EMBL" id="SJM93281.1"/>
    </source>
</evidence>
<organism evidence="1 2">
    <name type="scientific">Crenothrix polyspora</name>
    <dbReference type="NCBI Taxonomy" id="360316"/>
    <lineage>
        <taxon>Bacteria</taxon>
        <taxon>Pseudomonadati</taxon>
        <taxon>Pseudomonadota</taxon>
        <taxon>Gammaproteobacteria</taxon>
        <taxon>Methylococcales</taxon>
        <taxon>Crenotrichaceae</taxon>
        <taxon>Crenothrix</taxon>
    </lineage>
</organism>
<name>A0A1R4HB71_9GAMM</name>
<proteinExistence type="predicted"/>
<protein>
    <submittedName>
        <fullName evidence="1">Uncharacterized protein</fullName>
    </submittedName>
</protein>
<dbReference type="EMBL" id="FUKJ01000248">
    <property type="protein sequence ID" value="SJM93281.1"/>
    <property type="molecule type" value="Genomic_DNA"/>
</dbReference>
<dbReference type="AlphaFoldDB" id="A0A1R4HB71"/>